<dbReference type="Pfam" id="PF23011">
    <property type="entry name" value="PHD-1st_NSD"/>
    <property type="match status" value="1"/>
</dbReference>
<dbReference type="PANTHER" id="PTHR10333:SF103">
    <property type="entry name" value="INHIBITOR OF GROWTH PROTEIN 3"/>
    <property type="match status" value="1"/>
</dbReference>
<dbReference type="InterPro" id="IPR028651">
    <property type="entry name" value="ING_fam"/>
</dbReference>
<dbReference type="eggNOG" id="KOG1973">
    <property type="taxonomic scope" value="Eukaryota"/>
</dbReference>
<evidence type="ECO:0000256" key="4">
    <source>
        <dbReference type="ARBA" id="ARBA00022723"/>
    </source>
</evidence>
<dbReference type="STRING" id="670483.S7PX51"/>
<feature type="coiled-coil region" evidence="13">
    <location>
        <begin position="41"/>
        <end position="93"/>
    </location>
</feature>
<dbReference type="GO" id="GO:0005634">
    <property type="term" value="C:nucleus"/>
    <property type="evidence" value="ECO:0007669"/>
    <property type="project" value="UniProtKB-SubCell"/>
</dbReference>
<feature type="domain" description="PHD-type" evidence="15">
    <location>
        <begin position="247"/>
        <end position="296"/>
    </location>
</feature>
<dbReference type="InterPro" id="IPR011011">
    <property type="entry name" value="Znf_FYVE_PHD"/>
</dbReference>
<evidence type="ECO:0000256" key="3">
    <source>
        <dbReference type="ARBA" id="ARBA00022604"/>
    </source>
</evidence>
<dbReference type="PROSITE" id="PS50016">
    <property type="entry name" value="ZF_PHD_2"/>
    <property type="match status" value="1"/>
</dbReference>
<comment type="similarity">
    <text evidence="2">Belongs to the ING family.</text>
</comment>
<feature type="binding site" evidence="11">
    <location>
        <position position="268"/>
    </location>
    <ligand>
        <name>Zn(2+)</name>
        <dbReference type="ChEBI" id="CHEBI:29105"/>
        <label>2</label>
    </ligand>
</feature>
<feature type="site" description="Histone H3K4me3 binding" evidence="10">
    <location>
        <position position="249"/>
    </location>
</feature>
<dbReference type="SMART" id="SM00249">
    <property type="entry name" value="PHD"/>
    <property type="match status" value="1"/>
</dbReference>
<evidence type="ECO:0000256" key="9">
    <source>
        <dbReference type="ARBA" id="ARBA00023242"/>
    </source>
</evidence>
<dbReference type="EMBL" id="KB469308">
    <property type="protein sequence ID" value="EPQ52068.1"/>
    <property type="molecule type" value="Genomic_DNA"/>
</dbReference>
<dbReference type="PROSITE" id="PS01359">
    <property type="entry name" value="ZF_PHD_1"/>
    <property type="match status" value="1"/>
</dbReference>
<dbReference type="HOGENOM" id="CLU_918470_0_0_1"/>
<feature type="compositionally biased region" description="Low complexity" evidence="14">
    <location>
        <begin position="171"/>
        <end position="183"/>
    </location>
</feature>
<feature type="binding site" evidence="11">
    <location>
        <position position="290"/>
    </location>
    <ligand>
        <name>Zn(2+)</name>
        <dbReference type="ChEBI" id="CHEBI:29105"/>
        <label>2</label>
    </ligand>
</feature>
<organism evidence="16 17">
    <name type="scientific">Gloeophyllum trabeum (strain ATCC 11539 / FP-39264 / Madison 617)</name>
    <name type="common">Brown rot fungus</name>
    <dbReference type="NCBI Taxonomy" id="670483"/>
    <lineage>
        <taxon>Eukaryota</taxon>
        <taxon>Fungi</taxon>
        <taxon>Dikarya</taxon>
        <taxon>Basidiomycota</taxon>
        <taxon>Agaricomycotina</taxon>
        <taxon>Agaricomycetes</taxon>
        <taxon>Gloeophyllales</taxon>
        <taxon>Gloeophyllaceae</taxon>
        <taxon>Gloeophyllum</taxon>
    </lineage>
</organism>
<dbReference type="AlphaFoldDB" id="S7PX51"/>
<dbReference type="Proteomes" id="UP000030669">
    <property type="component" value="Unassembled WGS sequence"/>
</dbReference>
<keyword evidence="8" id="KW-0804">Transcription</keyword>
<evidence type="ECO:0000259" key="15">
    <source>
        <dbReference type="PROSITE" id="PS50016"/>
    </source>
</evidence>
<keyword evidence="5 12" id="KW-0863">Zinc-finger</keyword>
<evidence type="ECO:0000256" key="6">
    <source>
        <dbReference type="ARBA" id="ARBA00022833"/>
    </source>
</evidence>
<feature type="region of interest" description="Disordered" evidence="14">
    <location>
        <begin position="127"/>
        <end position="183"/>
    </location>
</feature>
<dbReference type="Gene3D" id="3.30.40.10">
    <property type="entry name" value="Zinc/RING finger domain, C3HC4 (zinc finger)"/>
    <property type="match status" value="1"/>
</dbReference>
<gene>
    <name evidence="16" type="ORF">GLOTRDRAFT_112146</name>
</gene>
<dbReference type="InterPro" id="IPR001965">
    <property type="entry name" value="Znf_PHD"/>
</dbReference>
<dbReference type="OrthoDB" id="5411773at2759"/>
<sequence length="303" mass="32811">MYQHLHNIIRDSPAGRDLLEHTSTSSESVNSTSLPDLTVVLPELLTRYERSQRDLHALRKERDALKNTMESDIGRLNQKISALQADIATLTNSASPESDETAVVDTRGSGPLRLKLKVAKQQDSEFQSALAEVHTSRASSVPPAASPRPSSSLPPHNSRNSVPVKVERAESVTSVRSTTSSRPRLSLTELRAMLAERMAGQAAAQTSMVTDNPEPLVSSASDPSVVSTHVADTTANEPPVPPMVDLRRYCVCDQLAYGEMIACDAPGCRQEWFHLACVGLSIAPEGAWQCLECSLSSGNHHLL</sequence>
<dbReference type="GO" id="GO:0000785">
    <property type="term" value="C:chromatin"/>
    <property type="evidence" value="ECO:0007669"/>
    <property type="project" value="UniProtKB-ARBA"/>
</dbReference>
<protein>
    <recommendedName>
        <fullName evidence="15">PHD-type domain-containing protein</fullName>
    </recommendedName>
</protein>
<keyword evidence="13" id="KW-0175">Coiled coil</keyword>
<keyword evidence="17" id="KW-1185">Reference proteome</keyword>
<evidence type="ECO:0000256" key="13">
    <source>
        <dbReference type="SAM" id="Coils"/>
    </source>
</evidence>
<evidence type="ECO:0000256" key="2">
    <source>
        <dbReference type="ARBA" id="ARBA00010210"/>
    </source>
</evidence>
<dbReference type="GO" id="GO:0008270">
    <property type="term" value="F:zinc ion binding"/>
    <property type="evidence" value="ECO:0007669"/>
    <property type="project" value="UniProtKB-KW"/>
</dbReference>
<evidence type="ECO:0000313" key="16">
    <source>
        <dbReference type="EMBL" id="EPQ52068.1"/>
    </source>
</evidence>
<evidence type="ECO:0000256" key="14">
    <source>
        <dbReference type="SAM" id="MobiDB-lite"/>
    </source>
</evidence>
<evidence type="ECO:0000256" key="5">
    <source>
        <dbReference type="ARBA" id="ARBA00022771"/>
    </source>
</evidence>
<reference evidence="16 17" key="1">
    <citation type="journal article" date="2012" name="Science">
        <title>The Paleozoic origin of enzymatic lignin decomposition reconstructed from 31 fungal genomes.</title>
        <authorList>
            <person name="Floudas D."/>
            <person name="Binder M."/>
            <person name="Riley R."/>
            <person name="Barry K."/>
            <person name="Blanchette R.A."/>
            <person name="Henrissat B."/>
            <person name="Martinez A.T."/>
            <person name="Otillar R."/>
            <person name="Spatafora J.W."/>
            <person name="Yadav J.S."/>
            <person name="Aerts A."/>
            <person name="Benoit I."/>
            <person name="Boyd A."/>
            <person name="Carlson A."/>
            <person name="Copeland A."/>
            <person name="Coutinho P.M."/>
            <person name="de Vries R.P."/>
            <person name="Ferreira P."/>
            <person name="Findley K."/>
            <person name="Foster B."/>
            <person name="Gaskell J."/>
            <person name="Glotzer D."/>
            <person name="Gorecki P."/>
            <person name="Heitman J."/>
            <person name="Hesse C."/>
            <person name="Hori C."/>
            <person name="Igarashi K."/>
            <person name="Jurgens J.A."/>
            <person name="Kallen N."/>
            <person name="Kersten P."/>
            <person name="Kohler A."/>
            <person name="Kuees U."/>
            <person name="Kumar T.K.A."/>
            <person name="Kuo A."/>
            <person name="LaButti K."/>
            <person name="Larrondo L.F."/>
            <person name="Lindquist E."/>
            <person name="Ling A."/>
            <person name="Lombard V."/>
            <person name="Lucas S."/>
            <person name="Lundell T."/>
            <person name="Martin R."/>
            <person name="McLaughlin D.J."/>
            <person name="Morgenstern I."/>
            <person name="Morin E."/>
            <person name="Murat C."/>
            <person name="Nagy L.G."/>
            <person name="Nolan M."/>
            <person name="Ohm R.A."/>
            <person name="Patyshakuliyeva A."/>
            <person name="Rokas A."/>
            <person name="Ruiz-Duenas F.J."/>
            <person name="Sabat G."/>
            <person name="Salamov A."/>
            <person name="Samejima M."/>
            <person name="Schmutz J."/>
            <person name="Slot J.C."/>
            <person name="St John F."/>
            <person name="Stenlid J."/>
            <person name="Sun H."/>
            <person name="Sun S."/>
            <person name="Syed K."/>
            <person name="Tsang A."/>
            <person name="Wiebenga A."/>
            <person name="Young D."/>
            <person name="Pisabarro A."/>
            <person name="Eastwood D.C."/>
            <person name="Martin F."/>
            <person name="Cullen D."/>
            <person name="Grigoriev I.V."/>
            <person name="Hibbett D.S."/>
        </authorList>
    </citation>
    <scope>NUCLEOTIDE SEQUENCE [LARGE SCALE GENOMIC DNA]</scope>
    <source>
        <strain evidence="16 17">ATCC 11539</strain>
    </source>
</reference>
<comment type="subcellular location">
    <subcellularLocation>
        <location evidence="1">Nucleus</location>
    </subcellularLocation>
</comment>
<evidence type="ECO:0000256" key="7">
    <source>
        <dbReference type="ARBA" id="ARBA00023015"/>
    </source>
</evidence>
<keyword evidence="3" id="KW-0341">Growth regulation</keyword>
<feature type="binding site" evidence="11">
    <location>
        <position position="274"/>
    </location>
    <ligand>
        <name>Zn(2+)</name>
        <dbReference type="ChEBI" id="CHEBI:29105"/>
        <label>1</label>
    </ligand>
</feature>
<dbReference type="RefSeq" id="XP_007869266.1">
    <property type="nucleotide sequence ID" value="XM_007871075.1"/>
</dbReference>
<feature type="binding site" evidence="11">
    <location>
        <position position="277"/>
    </location>
    <ligand>
        <name>Zn(2+)</name>
        <dbReference type="ChEBI" id="CHEBI:29105"/>
        <label>1</label>
    </ligand>
</feature>
<evidence type="ECO:0000256" key="11">
    <source>
        <dbReference type="PIRSR" id="PIRSR628651-51"/>
    </source>
</evidence>
<dbReference type="PANTHER" id="PTHR10333">
    <property type="entry name" value="INHIBITOR OF GROWTH PROTEIN"/>
    <property type="match status" value="1"/>
</dbReference>
<feature type="binding site" evidence="11">
    <location>
        <position position="250"/>
    </location>
    <ligand>
        <name>Zn(2+)</name>
        <dbReference type="ChEBI" id="CHEBI:29105"/>
        <label>1</label>
    </ligand>
</feature>
<dbReference type="InterPro" id="IPR019787">
    <property type="entry name" value="Znf_PHD-finger"/>
</dbReference>
<dbReference type="CDD" id="cd15505">
    <property type="entry name" value="PHD_ING"/>
    <property type="match status" value="1"/>
</dbReference>
<keyword evidence="6 11" id="KW-0862">Zinc</keyword>
<dbReference type="InterPro" id="IPR019786">
    <property type="entry name" value="Zinc_finger_PHD-type_CS"/>
</dbReference>
<name>S7PX51_GLOTA</name>
<evidence type="ECO:0000256" key="1">
    <source>
        <dbReference type="ARBA" id="ARBA00004123"/>
    </source>
</evidence>
<keyword evidence="9" id="KW-0539">Nucleus</keyword>
<feature type="site" description="Histone H3K4me3 binding" evidence="10">
    <location>
        <position position="272"/>
    </location>
</feature>
<keyword evidence="4 11" id="KW-0479">Metal-binding</keyword>
<evidence type="ECO:0000256" key="12">
    <source>
        <dbReference type="PROSITE-ProRule" id="PRU00146"/>
    </source>
</evidence>
<feature type="site" description="Histone H3K4me3 binding" evidence="10">
    <location>
        <position position="264"/>
    </location>
</feature>
<feature type="binding site" evidence="11">
    <location>
        <position position="293"/>
    </location>
    <ligand>
        <name>Zn(2+)</name>
        <dbReference type="ChEBI" id="CHEBI:29105"/>
        <label>2</label>
    </ligand>
</feature>
<dbReference type="InterPro" id="IPR059153">
    <property type="entry name" value="NSD_PHD-1st"/>
</dbReference>
<feature type="compositionally biased region" description="Low complexity" evidence="14">
    <location>
        <begin position="136"/>
        <end position="161"/>
    </location>
</feature>
<dbReference type="GeneID" id="19299505"/>
<feature type="binding site" evidence="11">
    <location>
        <position position="263"/>
    </location>
    <ligand>
        <name>Zn(2+)</name>
        <dbReference type="ChEBI" id="CHEBI:29105"/>
        <label>2</label>
    </ligand>
</feature>
<proteinExistence type="inferred from homology"/>
<accession>S7PX51</accession>
<evidence type="ECO:0000313" key="17">
    <source>
        <dbReference type="Proteomes" id="UP000030669"/>
    </source>
</evidence>
<evidence type="ECO:0000256" key="8">
    <source>
        <dbReference type="ARBA" id="ARBA00023163"/>
    </source>
</evidence>
<evidence type="ECO:0000256" key="10">
    <source>
        <dbReference type="PIRSR" id="PIRSR628651-50"/>
    </source>
</evidence>
<dbReference type="KEGG" id="gtr:GLOTRDRAFT_112146"/>
<dbReference type="InterPro" id="IPR013083">
    <property type="entry name" value="Znf_RING/FYVE/PHD"/>
</dbReference>
<dbReference type="SUPFAM" id="SSF57903">
    <property type="entry name" value="FYVE/PHD zinc finger"/>
    <property type="match status" value="1"/>
</dbReference>
<feature type="site" description="Histone H3K4me3 binding" evidence="10">
    <location>
        <position position="260"/>
    </location>
</feature>
<keyword evidence="7" id="KW-0805">Transcription regulation</keyword>
<feature type="binding site" evidence="11">
    <location>
        <position position="252"/>
    </location>
    <ligand>
        <name>Zn(2+)</name>
        <dbReference type="ChEBI" id="CHEBI:29105"/>
        <label>1</label>
    </ligand>
</feature>